<feature type="region of interest" description="Disordered" evidence="1">
    <location>
        <begin position="77"/>
        <end position="166"/>
    </location>
</feature>
<feature type="compositionally biased region" description="Low complexity" evidence="1">
    <location>
        <begin position="1147"/>
        <end position="1161"/>
    </location>
</feature>
<feature type="compositionally biased region" description="Polar residues" evidence="1">
    <location>
        <begin position="383"/>
        <end position="398"/>
    </location>
</feature>
<feature type="region of interest" description="Disordered" evidence="1">
    <location>
        <begin position="949"/>
        <end position="1037"/>
    </location>
</feature>
<evidence type="ECO:0000313" key="2">
    <source>
        <dbReference type="EMBL" id="GJJ09929.1"/>
    </source>
</evidence>
<feature type="compositionally biased region" description="Polar residues" evidence="1">
    <location>
        <begin position="227"/>
        <end position="236"/>
    </location>
</feature>
<feature type="region of interest" description="Disordered" evidence="1">
    <location>
        <begin position="478"/>
        <end position="509"/>
    </location>
</feature>
<keyword evidence="3" id="KW-1185">Reference proteome</keyword>
<protein>
    <submittedName>
        <fullName evidence="2">Uncharacterized protein</fullName>
    </submittedName>
</protein>
<sequence>MPTLRSLSAEVQLLVQTSSHISSDLGTLLRTTQQVIAAHNDLKARIKTVSEGLEGVARVEEGVVSVDKGVFERERDGDMVFVKTPPTTPPTLVNSSVDPGQKIWKPNLRNGDETKNNPKREKGSARSSKQSSHASSPSHPTARIDPVNTNGDEKESPPSQHNTPYLPGAYVFSEVASPVQDAEPFLGLGSGRDEELDINAVLAQLAEKEREHAEAETETERRRSSRQNSKGSSKKSTPLYRRSPNIPMEKIPEHQQKQEQETESQKQPENHVWKGFNVSHSSPLWSTSQLIPSTYFLSDGAEVNGNGKIQENYAISLIPNADEFIEYVDSPRDSPPTLNGIISVTCCSDITLLANFSNLKGNVNNAKPSSLTPPTDVKPPSKASVSASTSNPDVKNGKMTSGAYSFTYTNNSNSNGNGNANGHVTNGNGKIGNGNGNVHDYATIRAKPTINPATSRSNPFSSVSNATSVATTTVNVPAPSATRSTQMPLRSKSPPVSNATNGNGNGHAYQQTNAAIGATIARPMSAMSNASASSSVMSPPYQVFHPPRQTDSDSDSDSDSQDSDREFFEKMLERASDTEAIKQPNPRLDKGKGKEMNVSVDKGKGKGKEKDVETVYQEKATEEPTTPRPGGESSKTRESTSTSNAKPPSVRSKTSPKLTGENITDTSTQNPTNAGEPRPVYPTIRTSPATSLASTQDNTPMPYSTQLHPHSVSTFSHDMMRSPQQSGQRTPEPNETPRIGNGGNVPATVSGAGGSGRSSVNGSSTGLSLAAVGEALQQQNQNQTNGHVHAHAPVVKNGPHSQLPPSAFLSSTSSRTSTVSAASFRTSSSSSSGGGSVPESSNASPDVSPSVRDSISVWASAVNGQIANTEEGQNLTNAGDQPLASTQSQSWKTFARATITRHPTNSSHSNGTTNGNDGDGIFLPSTSVSSAVKTASAASDAYPTITQERERGRGQGQGQHYTAVPVPPSPSPSVTRHSPLRRERERERESQRPTSRASSVRRSTMKMASGKTADSTKRPDGNETPTHTNGRGHSRALSDTSQANFSSFHFNHLSSLSSSQNNTSTSRVPASAILPSLPSAYKSTTSVRPEFVSPSVEESLIRLLQSQNIPFEDVGVIKRWKPPVSEEREKDGKNANGTVKRKSVHDSSPPSNPTSSSTSTSAHVQQPTVTVNGNGKPTPFEW</sequence>
<feature type="compositionally biased region" description="Polar residues" evidence="1">
    <location>
        <begin position="483"/>
        <end position="509"/>
    </location>
</feature>
<feature type="region of interest" description="Disordered" evidence="1">
    <location>
        <begin position="363"/>
        <end position="398"/>
    </location>
</feature>
<proteinExistence type="predicted"/>
<reference evidence="2" key="1">
    <citation type="submission" date="2021-10" db="EMBL/GenBank/DDBJ databases">
        <title>De novo Genome Assembly of Clathrus columnatus (Basidiomycota, Fungi) Using Illumina and Nanopore Sequence Data.</title>
        <authorList>
            <person name="Ogiso-Tanaka E."/>
            <person name="Itagaki H."/>
            <person name="Hosoya T."/>
            <person name="Hosaka K."/>
        </authorList>
    </citation>
    <scope>NUCLEOTIDE SEQUENCE</scope>
    <source>
        <strain evidence="2">MO-923</strain>
    </source>
</reference>
<evidence type="ECO:0000256" key="1">
    <source>
        <dbReference type="SAM" id="MobiDB-lite"/>
    </source>
</evidence>
<feature type="compositionally biased region" description="Low complexity" evidence="1">
    <location>
        <begin position="125"/>
        <end position="140"/>
    </location>
</feature>
<feature type="compositionally biased region" description="Acidic residues" evidence="1">
    <location>
        <begin position="552"/>
        <end position="561"/>
    </location>
</feature>
<feature type="region of interest" description="Disordered" evidence="1">
    <location>
        <begin position="791"/>
        <end position="852"/>
    </location>
</feature>
<name>A0AAV5A5M8_9AGAM</name>
<feature type="region of interest" description="Disordered" evidence="1">
    <location>
        <begin position="530"/>
        <end position="765"/>
    </location>
</feature>
<feature type="compositionally biased region" description="Polar residues" evidence="1">
    <location>
        <begin position="842"/>
        <end position="852"/>
    </location>
</feature>
<feature type="region of interest" description="Disordered" evidence="1">
    <location>
        <begin position="1121"/>
        <end position="1182"/>
    </location>
</feature>
<gene>
    <name evidence="2" type="ORF">Clacol_004153</name>
</gene>
<evidence type="ECO:0000313" key="3">
    <source>
        <dbReference type="Proteomes" id="UP001050691"/>
    </source>
</evidence>
<feature type="compositionally biased region" description="Basic and acidic residues" evidence="1">
    <location>
        <begin position="208"/>
        <end position="222"/>
    </location>
</feature>
<dbReference type="EMBL" id="BPWL01000004">
    <property type="protein sequence ID" value="GJJ09929.1"/>
    <property type="molecule type" value="Genomic_DNA"/>
</dbReference>
<feature type="compositionally biased region" description="Polar residues" evidence="1">
    <location>
        <begin position="1162"/>
        <end position="1175"/>
    </location>
</feature>
<dbReference type="Proteomes" id="UP001050691">
    <property type="component" value="Unassembled WGS sequence"/>
</dbReference>
<feature type="region of interest" description="Disordered" evidence="1">
    <location>
        <begin position="208"/>
        <end position="269"/>
    </location>
</feature>
<feature type="compositionally biased region" description="Polar residues" evidence="1">
    <location>
        <begin position="363"/>
        <end position="373"/>
    </location>
</feature>
<feature type="compositionally biased region" description="Low complexity" evidence="1">
    <location>
        <begin position="904"/>
        <end position="922"/>
    </location>
</feature>
<feature type="compositionally biased region" description="Basic and acidic residues" evidence="1">
    <location>
        <begin position="1124"/>
        <end position="1133"/>
    </location>
</feature>
<accession>A0AAV5A5M8</accession>
<feature type="compositionally biased region" description="Basic and acidic residues" evidence="1">
    <location>
        <begin position="587"/>
        <end position="613"/>
    </location>
</feature>
<feature type="compositionally biased region" description="Basic and acidic residues" evidence="1">
    <location>
        <begin position="562"/>
        <end position="580"/>
    </location>
</feature>
<feature type="compositionally biased region" description="Polar residues" evidence="1">
    <location>
        <begin position="684"/>
        <end position="733"/>
    </location>
</feature>
<feature type="region of interest" description="Disordered" evidence="1">
    <location>
        <begin position="901"/>
        <end position="922"/>
    </location>
</feature>
<feature type="compositionally biased region" description="Polar residues" evidence="1">
    <location>
        <begin position="651"/>
        <end position="673"/>
    </location>
</feature>
<feature type="compositionally biased region" description="Low complexity" evidence="1">
    <location>
        <begin position="530"/>
        <end position="540"/>
    </location>
</feature>
<feature type="compositionally biased region" description="Polar residues" evidence="1">
    <location>
        <begin position="992"/>
        <end position="1002"/>
    </location>
</feature>
<feature type="compositionally biased region" description="Polar residues" evidence="1">
    <location>
        <begin position="1023"/>
        <end position="1037"/>
    </location>
</feature>
<feature type="compositionally biased region" description="Basic and acidic residues" evidence="1">
    <location>
        <begin position="250"/>
        <end position="269"/>
    </location>
</feature>
<comment type="caution">
    <text evidence="2">The sequence shown here is derived from an EMBL/GenBank/DDBJ whole genome shotgun (WGS) entry which is preliminary data.</text>
</comment>
<dbReference type="AlphaFoldDB" id="A0AAV5A5M8"/>
<organism evidence="2 3">
    <name type="scientific">Clathrus columnatus</name>
    <dbReference type="NCBI Taxonomy" id="1419009"/>
    <lineage>
        <taxon>Eukaryota</taxon>
        <taxon>Fungi</taxon>
        <taxon>Dikarya</taxon>
        <taxon>Basidiomycota</taxon>
        <taxon>Agaricomycotina</taxon>
        <taxon>Agaricomycetes</taxon>
        <taxon>Phallomycetidae</taxon>
        <taxon>Phallales</taxon>
        <taxon>Clathraceae</taxon>
        <taxon>Clathrus</taxon>
    </lineage>
</organism>
<feature type="compositionally biased region" description="Low complexity" evidence="1">
    <location>
        <begin position="803"/>
        <end position="841"/>
    </location>
</feature>
<feature type="compositionally biased region" description="Basic and acidic residues" evidence="1">
    <location>
        <begin position="980"/>
        <end position="991"/>
    </location>
</feature>
<feature type="compositionally biased region" description="Basic and acidic residues" evidence="1">
    <location>
        <begin position="110"/>
        <end position="124"/>
    </location>
</feature>